<gene>
    <name evidence="2" type="ORF">ANE_LOCUS25404</name>
</gene>
<sequence>MEDFSRDEMNRIVLSHIPRKKGRKFGVGRLPDLDKTSSSFPSYASPHLQSEIDRLNERLNEEREERERERAEQERKDKENEVQ</sequence>
<proteinExistence type="predicted"/>
<keyword evidence="3" id="KW-1185">Reference proteome</keyword>
<comment type="caution">
    <text evidence="2">The sequence shown here is derived from an EMBL/GenBank/DDBJ whole genome shotgun (WGS) entry which is preliminary data.</text>
</comment>
<organism evidence="2 3">
    <name type="scientific">Arabis nemorensis</name>
    <dbReference type="NCBI Taxonomy" id="586526"/>
    <lineage>
        <taxon>Eukaryota</taxon>
        <taxon>Viridiplantae</taxon>
        <taxon>Streptophyta</taxon>
        <taxon>Embryophyta</taxon>
        <taxon>Tracheophyta</taxon>
        <taxon>Spermatophyta</taxon>
        <taxon>Magnoliopsida</taxon>
        <taxon>eudicotyledons</taxon>
        <taxon>Gunneridae</taxon>
        <taxon>Pentapetalae</taxon>
        <taxon>rosids</taxon>
        <taxon>malvids</taxon>
        <taxon>Brassicales</taxon>
        <taxon>Brassicaceae</taxon>
        <taxon>Arabideae</taxon>
        <taxon>Arabis</taxon>
    </lineage>
</organism>
<evidence type="ECO:0000256" key="1">
    <source>
        <dbReference type="SAM" id="MobiDB-lite"/>
    </source>
</evidence>
<feature type="compositionally biased region" description="Basic and acidic residues" evidence="1">
    <location>
        <begin position="50"/>
        <end position="83"/>
    </location>
</feature>
<reference evidence="2" key="1">
    <citation type="submission" date="2019-07" db="EMBL/GenBank/DDBJ databases">
        <authorList>
            <person name="Dittberner H."/>
        </authorList>
    </citation>
    <scope>NUCLEOTIDE SEQUENCE [LARGE SCALE GENOMIC DNA]</scope>
</reference>
<dbReference type="AlphaFoldDB" id="A0A565CML8"/>
<feature type="region of interest" description="Disordered" evidence="1">
    <location>
        <begin position="20"/>
        <end position="83"/>
    </location>
</feature>
<evidence type="ECO:0000313" key="2">
    <source>
        <dbReference type="EMBL" id="VVB14960.1"/>
    </source>
</evidence>
<dbReference type="Proteomes" id="UP000489600">
    <property type="component" value="Unassembled WGS sequence"/>
</dbReference>
<evidence type="ECO:0000313" key="3">
    <source>
        <dbReference type="Proteomes" id="UP000489600"/>
    </source>
</evidence>
<accession>A0A565CML8</accession>
<protein>
    <submittedName>
        <fullName evidence="2">Uncharacterized protein</fullName>
    </submittedName>
</protein>
<dbReference type="EMBL" id="CABITT030000008">
    <property type="protein sequence ID" value="VVB14960.1"/>
    <property type="molecule type" value="Genomic_DNA"/>
</dbReference>
<name>A0A565CML8_9BRAS</name>